<keyword evidence="4" id="KW-1185">Reference proteome</keyword>
<sequence length="176" mass="19388">MAAFDRDADITHAVDFRIARAGGVVLCRRPQVLEDAVRSLVDLGYDVVYLNAADWRAAPTMYGDLASALQFPEHFGRNLDALRDCLDDVAHGDYGWRVGSTGLALVVAGFDVYRQRLPEEALALADVLAATSRTALLYGHRILSLLRVDDPGFRIGPVGGVGVPWHDAEWLDRDRR</sequence>
<evidence type="ECO:0000313" key="3">
    <source>
        <dbReference type="EMBL" id="QVI63121.1"/>
    </source>
</evidence>
<accession>A0ABX8D7G4</accession>
<name>A0ABX8D7G4_9CELL</name>
<organism evidence="3 4">
    <name type="scientific">Cellulomonas wangleii</name>
    <dbReference type="NCBI Taxonomy" id="2816956"/>
    <lineage>
        <taxon>Bacteria</taxon>
        <taxon>Bacillati</taxon>
        <taxon>Actinomycetota</taxon>
        <taxon>Actinomycetes</taxon>
        <taxon>Micrococcales</taxon>
        <taxon>Cellulomonadaceae</taxon>
        <taxon>Cellulomonas</taxon>
    </lineage>
</organism>
<protein>
    <submittedName>
        <fullName evidence="3">Barstar family protein</fullName>
    </submittedName>
</protein>
<feature type="domain" description="Barstar (barnase inhibitor)" evidence="2">
    <location>
        <begin position="46"/>
        <end position="135"/>
    </location>
</feature>
<dbReference type="InterPro" id="IPR000468">
    <property type="entry name" value="Barstar"/>
</dbReference>
<comment type="similarity">
    <text evidence="1">Belongs to the barstar family.</text>
</comment>
<dbReference type="Pfam" id="PF01337">
    <property type="entry name" value="Barstar"/>
    <property type="match status" value="1"/>
</dbReference>
<evidence type="ECO:0000259" key="2">
    <source>
        <dbReference type="Pfam" id="PF01337"/>
    </source>
</evidence>
<dbReference type="Proteomes" id="UP000677804">
    <property type="component" value="Chromosome"/>
</dbReference>
<dbReference type="EMBL" id="CP074405">
    <property type="protein sequence ID" value="QVI63121.1"/>
    <property type="molecule type" value="Genomic_DNA"/>
</dbReference>
<dbReference type="Gene3D" id="3.30.370.10">
    <property type="entry name" value="Barstar-like"/>
    <property type="match status" value="1"/>
</dbReference>
<dbReference type="SUPFAM" id="SSF52038">
    <property type="entry name" value="Barstar-related"/>
    <property type="match status" value="1"/>
</dbReference>
<dbReference type="InterPro" id="IPR035905">
    <property type="entry name" value="Barstar-like_sf"/>
</dbReference>
<gene>
    <name evidence="3" type="ORF">KG103_04190</name>
</gene>
<proteinExistence type="inferred from homology"/>
<reference evidence="3 4" key="1">
    <citation type="submission" date="2021-05" db="EMBL/GenBank/DDBJ databases">
        <title>Novel species in genus Cellulomonas.</title>
        <authorList>
            <person name="Zhang G."/>
        </authorList>
    </citation>
    <scope>NUCLEOTIDE SEQUENCE [LARGE SCALE GENOMIC DNA]</scope>
    <source>
        <strain evidence="4">zg-ZUI222</strain>
    </source>
</reference>
<evidence type="ECO:0000256" key="1">
    <source>
        <dbReference type="ARBA" id="ARBA00006845"/>
    </source>
</evidence>
<dbReference type="RefSeq" id="WP_207342372.1">
    <property type="nucleotide sequence ID" value="NZ_CP074405.1"/>
</dbReference>
<evidence type="ECO:0000313" key="4">
    <source>
        <dbReference type="Proteomes" id="UP000677804"/>
    </source>
</evidence>